<accession>A0ABD1Y750</accession>
<evidence type="ECO:0000259" key="3">
    <source>
        <dbReference type="SMART" id="SM00846"/>
    </source>
</evidence>
<evidence type="ECO:0000256" key="1">
    <source>
        <dbReference type="ARBA" id="ARBA00007406"/>
    </source>
</evidence>
<dbReference type="InterPro" id="IPR020828">
    <property type="entry name" value="GlycerAld_3-P_DH_NAD(P)-bd"/>
</dbReference>
<keyword evidence="2" id="KW-0560">Oxidoreductase</keyword>
<dbReference type="PANTHER" id="PTHR10836">
    <property type="entry name" value="GLYCERALDEHYDE 3-PHOSPHATE DEHYDROGENASE"/>
    <property type="match status" value="1"/>
</dbReference>
<feature type="domain" description="Glyceraldehyde 3-phosphate dehydrogenase NAD(P) binding" evidence="3">
    <location>
        <begin position="100"/>
        <end position="155"/>
    </location>
</feature>
<dbReference type="AlphaFoldDB" id="A0ABD1Y750"/>
<evidence type="ECO:0000313" key="5">
    <source>
        <dbReference type="Proteomes" id="UP001605036"/>
    </source>
</evidence>
<dbReference type="GO" id="GO:0016491">
    <property type="term" value="F:oxidoreductase activity"/>
    <property type="evidence" value="ECO:0007669"/>
    <property type="project" value="UniProtKB-KW"/>
</dbReference>
<reference evidence="4 5" key="1">
    <citation type="submission" date="2024-09" db="EMBL/GenBank/DDBJ databases">
        <title>Chromosome-scale assembly of Riccia fluitans.</title>
        <authorList>
            <person name="Paukszto L."/>
            <person name="Sawicki J."/>
            <person name="Karawczyk K."/>
            <person name="Piernik-Szablinska J."/>
            <person name="Szczecinska M."/>
            <person name="Mazdziarz M."/>
        </authorList>
    </citation>
    <scope>NUCLEOTIDE SEQUENCE [LARGE SCALE GENOMIC DNA]</scope>
    <source>
        <strain evidence="4">Rf_01</strain>
        <tissue evidence="4">Aerial parts of the thallus</tissue>
    </source>
</reference>
<dbReference type="EMBL" id="JBHFFA010000006">
    <property type="protein sequence ID" value="KAL2622239.1"/>
    <property type="molecule type" value="Genomic_DNA"/>
</dbReference>
<evidence type="ECO:0000256" key="2">
    <source>
        <dbReference type="ARBA" id="ARBA00023002"/>
    </source>
</evidence>
<evidence type="ECO:0000313" key="4">
    <source>
        <dbReference type="EMBL" id="KAL2622239.1"/>
    </source>
</evidence>
<gene>
    <name evidence="4" type="ORF">R1flu_002444</name>
</gene>
<dbReference type="PANTHER" id="PTHR10836:SF76">
    <property type="entry name" value="GLYCERALDEHYDE-3-PHOSPHATE DEHYDROGENASE-RELATED"/>
    <property type="match status" value="1"/>
</dbReference>
<dbReference type="Proteomes" id="UP001605036">
    <property type="component" value="Unassembled WGS sequence"/>
</dbReference>
<proteinExistence type="inferred from homology"/>
<dbReference type="Gene3D" id="3.40.50.720">
    <property type="entry name" value="NAD(P)-binding Rossmann-like Domain"/>
    <property type="match status" value="1"/>
</dbReference>
<dbReference type="InterPro" id="IPR020831">
    <property type="entry name" value="GlycerAld/Erythrose_P_DH"/>
</dbReference>
<organism evidence="4 5">
    <name type="scientific">Riccia fluitans</name>
    <dbReference type="NCBI Taxonomy" id="41844"/>
    <lineage>
        <taxon>Eukaryota</taxon>
        <taxon>Viridiplantae</taxon>
        <taxon>Streptophyta</taxon>
        <taxon>Embryophyta</taxon>
        <taxon>Marchantiophyta</taxon>
        <taxon>Marchantiopsida</taxon>
        <taxon>Marchantiidae</taxon>
        <taxon>Marchantiales</taxon>
        <taxon>Ricciaceae</taxon>
        <taxon>Riccia</taxon>
    </lineage>
</organism>
<dbReference type="Pfam" id="PF00044">
    <property type="entry name" value="Gp_dh_N"/>
    <property type="match status" value="1"/>
</dbReference>
<sequence length="155" mass="16922">MLSTAAADVEEISTSSKTVYRDLNDRCPSLLCQSLASSALSTSGVTGHAFFSKMILLLHHQTIHAVAAPQHEEILAMACPNSCNLFLICCNRVRIQGESVKVGINGFGRIGRVVLRIALSRDDVEVVAINDPFLTADYVQYLFKYDSTHAWPLPG</sequence>
<dbReference type="SMART" id="SM00846">
    <property type="entry name" value="Gp_dh_N"/>
    <property type="match status" value="1"/>
</dbReference>
<dbReference type="SUPFAM" id="SSF51735">
    <property type="entry name" value="NAD(P)-binding Rossmann-fold domains"/>
    <property type="match status" value="1"/>
</dbReference>
<keyword evidence="5" id="KW-1185">Reference proteome</keyword>
<comment type="similarity">
    <text evidence="1">Belongs to the glyceraldehyde-3-phosphate dehydrogenase family.</text>
</comment>
<comment type="caution">
    <text evidence="4">The sequence shown here is derived from an EMBL/GenBank/DDBJ whole genome shotgun (WGS) entry which is preliminary data.</text>
</comment>
<dbReference type="InterPro" id="IPR036291">
    <property type="entry name" value="NAD(P)-bd_dom_sf"/>
</dbReference>
<protein>
    <recommendedName>
        <fullName evidence="3">Glyceraldehyde 3-phosphate dehydrogenase NAD(P) binding domain-containing protein</fullName>
    </recommendedName>
</protein>
<name>A0ABD1Y750_9MARC</name>